<gene>
    <name evidence="2" type="ORF">SPIL2461_LOCUS9056</name>
</gene>
<reference evidence="2" key="1">
    <citation type="submission" date="2021-02" db="EMBL/GenBank/DDBJ databases">
        <authorList>
            <person name="Dougan E. K."/>
            <person name="Rhodes N."/>
            <person name="Thang M."/>
            <person name="Chan C."/>
        </authorList>
    </citation>
    <scope>NUCLEOTIDE SEQUENCE</scope>
</reference>
<dbReference type="EMBL" id="CAJNIZ010015458">
    <property type="protein sequence ID" value="CAE7373237.1"/>
    <property type="molecule type" value="Genomic_DNA"/>
</dbReference>
<comment type="caution">
    <text evidence="2">The sequence shown here is derived from an EMBL/GenBank/DDBJ whole genome shotgun (WGS) entry which is preliminary data.</text>
</comment>
<evidence type="ECO:0000313" key="2">
    <source>
        <dbReference type="EMBL" id="CAE7373237.1"/>
    </source>
</evidence>
<protein>
    <submittedName>
        <fullName evidence="2">Uncharacterized protein</fullName>
    </submittedName>
</protein>
<proteinExistence type="predicted"/>
<dbReference type="AlphaFoldDB" id="A0A812PWZ2"/>
<accession>A0A812PWZ2</accession>
<evidence type="ECO:0000256" key="1">
    <source>
        <dbReference type="SAM" id="SignalP"/>
    </source>
</evidence>
<feature type="chain" id="PRO_5032467766" evidence="1">
    <location>
        <begin position="21"/>
        <end position="106"/>
    </location>
</feature>
<name>A0A812PWZ2_SYMPI</name>
<feature type="signal peptide" evidence="1">
    <location>
        <begin position="1"/>
        <end position="20"/>
    </location>
</feature>
<dbReference type="OrthoDB" id="442895at2759"/>
<keyword evidence="3" id="KW-1185">Reference proteome</keyword>
<dbReference type="Proteomes" id="UP000649617">
    <property type="component" value="Unassembled WGS sequence"/>
</dbReference>
<keyword evidence="1" id="KW-0732">Signal</keyword>
<organism evidence="2 3">
    <name type="scientific">Symbiodinium pilosum</name>
    <name type="common">Dinoflagellate</name>
    <dbReference type="NCBI Taxonomy" id="2952"/>
    <lineage>
        <taxon>Eukaryota</taxon>
        <taxon>Sar</taxon>
        <taxon>Alveolata</taxon>
        <taxon>Dinophyceae</taxon>
        <taxon>Suessiales</taxon>
        <taxon>Symbiodiniaceae</taxon>
        <taxon>Symbiodinium</taxon>
    </lineage>
</organism>
<sequence>MAFRLGSVLLAFLFVGIASSVRDDAQVKCKESLVAAAMETYLNEKQKTDPLATKKAQCNWATNGQNPDAREEAVTGMDEKLKKLKVTGCTTKMLEDGLDSYCAKLK</sequence>
<evidence type="ECO:0000313" key="3">
    <source>
        <dbReference type="Proteomes" id="UP000649617"/>
    </source>
</evidence>